<reference evidence="12" key="1">
    <citation type="submission" date="2016-10" db="EMBL/GenBank/DDBJ databases">
        <authorList>
            <person name="de Groot N.N."/>
        </authorList>
    </citation>
    <scope>NUCLEOTIDE SEQUENCE [LARGE SCALE GENOMIC DNA]</scope>
    <source>
        <strain evidence="12">10nlg</strain>
    </source>
</reference>
<comment type="cofactor">
    <cofactor evidence="1 8">
        <name>Mn(2+)</name>
        <dbReference type="ChEBI" id="CHEBI:29035"/>
    </cofactor>
</comment>
<evidence type="ECO:0000256" key="1">
    <source>
        <dbReference type="ARBA" id="ARBA00001936"/>
    </source>
</evidence>
<dbReference type="Pfam" id="PF01979">
    <property type="entry name" value="Amidohydro_1"/>
    <property type="match status" value="1"/>
</dbReference>
<evidence type="ECO:0000256" key="3">
    <source>
        <dbReference type="ARBA" id="ARBA00012782"/>
    </source>
</evidence>
<dbReference type="NCBIfam" id="TIGR01178">
    <property type="entry name" value="ade"/>
    <property type="match status" value="1"/>
</dbReference>
<dbReference type="RefSeq" id="WP_093073100.1">
    <property type="nucleotide sequence ID" value="NZ_FOGV01000014.1"/>
</dbReference>
<dbReference type="EMBL" id="FOGV01000014">
    <property type="protein sequence ID" value="SES09217.1"/>
    <property type="molecule type" value="Genomic_DNA"/>
</dbReference>
<dbReference type="EC" id="3.5.4.2" evidence="3 8"/>
<dbReference type="InterPro" id="IPR011059">
    <property type="entry name" value="Metal-dep_hydrolase_composite"/>
</dbReference>
<evidence type="ECO:0000256" key="8">
    <source>
        <dbReference type="HAMAP-Rule" id="MF_01518"/>
    </source>
</evidence>
<dbReference type="GO" id="GO:0006146">
    <property type="term" value="P:adenine catabolic process"/>
    <property type="evidence" value="ECO:0007669"/>
    <property type="project" value="InterPro"/>
</dbReference>
<evidence type="ECO:0000256" key="7">
    <source>
        <dbReference type="ARBA" id="ARBA00069718"/>
    </source>
</evidence>
<dbReference type="PANTHER" id="PTHR11113">
    <property type="entry name" value="N-ACETYLGLUCOSAMINE-6-PHOSPHATE DEACETYLASE"/>
    <property type="match status" value="1"/>
</dbReference>
<evidence type="ECO:0000256" key="2">
    <source>
        <dbReference type="ARBA" id="ARBA00006773"/>
    </source>
</evidence>
<dbReference type="GO" id="GO:0000034">
    <property type="term" value="F:adenine deaminase activity"/>
    <property type="evidence" value="ECO:0007669"/>
    <property type="project" value="UniProtKB-UniRule"/>
</dbReference>
<dbReference type="InterPro" id="IPR006679">
    <property type="entry name" value="Adenine_deam"/>
</dbReference>
<sequence length="580" mass="62787">MTNRKKEMIQAASGEKPADLVLKNGKVINVMNLQMEQADVAIVDGKIAGVGRYFGREEIDVTGKYIAPGFIDGHVHIESSMMTPHHFANELVKHGVTAAVTDPHEIANVSGADGIRFMLEDSANAPIDIFAMLPSCVPATPFEHAGARLTADDLRPFYDHPRVFGLAEVMDYPSVLKQEDDMLEKLVDAEKQRGRIDGHGAGFDETALNVYRAAGILTDHECTTAEEAAERIRKGFYVMMREGSAAKDLLQLLPAVTTANARRFLYCTDDKHIDEIEADGSIDAHIRMSIRHGMDPLQAIQLATLNAAECFKLHSRGAVAPGYEADLVVLDDLENVTVRHVLKDGHPVVKDQFLLKPAEPASVMPESVQNTVNITEIGAEQLRVKNENAAEALTIAFTPHSLLTEKTSLKLPVQSGAFTADVTQDTWKMAVIERHHGTGHIGTGFIQGLGLKEGAIAGTVAHDSHNLVVAGSNDTDMLRAIETIREMQGGLAAVKDGKVLASVQLEVAGLMTNRGQQQVTEDLHRLDEALEKLGAAGDFHPLSALSFMCLPVIPSLKLTDLGYFDAAKGKHVTITGAETE</sequence>
<keyword evidence="5 8" id="KW-0464">Manganese</keyword>
<dbReference type="SUPFAM" id="SSF51556">
    <property type="entry name" value="Metallo-dependent hydrolases"/>
    <property type="match status" value="1"/>
</dbReference>
<comment type="caution">
    <text evidence="11">The sequence shown here is derived from an EMBL/GenBank/DDBJ whole genome shotgun (WGS) entry which is preliminary data.</text>
</comment>
<gene>
    <name evidence="8" type="primary">ade</name>
    <name evidence="11" type="ORF">SAMN05444126_11467</name>
</gene>
<comment type="similarity">
    <text evidence="2 8">Belongs to the metallo-dependent hydrolases superfamily. Adenine deaminase family.</text>
</comment>
<evidence type="ECO:0000313" key="12">
    <source>
        <dbReference type="Proteomes" id="UP000199318"/>
    </source>
</evidence>
<dbReference type="FunFam" id="3.20.20.140:FF:000016">
    <property type="entry name" value="Adenine deaminase"/>
    <property type="match status" value="1"/>
</dbReference>
<name>A0A1H9UJ95_9BACI</name>
<protein>
    <recommendedName>
        <fullName evidence="7 8">Adenine deaminase</fullName>
        <shortName evidence="8">Adenase</shortName>
        <shortName evidence="8">Adenine aminase</shortName>
        <ecNumber evidence="3 8">3.5.4.2</ecNumber>
    </recommendedName>
</protein>
<feature type="domain" description="Adenine deaminase C-terminal" evidence="10">
    <location>
        <begin position="402"/>
        <end position="568"/>
    </location>
</feature>
<comment type="catalytic activity">
    <reaction evidence="6 8">
        <text>adenine + H2O + H(+) = hypoxanthine + NH4(+)</text>
        <dbReference type="Rhea" id="RHEA:23688"/>
        <dbReference type="ChEBI" id="CHEBI:15377"/>
        <dbReference type="ChEBI" id="CHEBI:15378"/>
        <dbReference type="ChEBI" id="CHEBI:16708"/>
        <dbReference type="ChEBI" id="CHEBI:17368"/>
        <dbReference type="ChEBI" id="CHEBI:28938"/>
        <dbReference type="EC" id="3.5.4.2"/>
    </reaction>
</comment>
<evidence type="ECO:0000256" key="6">
    <source>
        <dbReference type="ARBA" id="ARBA00047720"/>
    </source>
</evidence>
<dbReference type="AlphaFoldDB" id="A0A1H9UJ95"/>
<organism evidence="11 12">
    <name type="scientific">Salisediminibacterium halotolerans</name>
    <dbReference type="NCBI Taxonomy" id="517425"/>
    <lineage>
        <taxon>Bacteria</taxon>
        <taxon>Bacillati</taxon>
        <taxon>Bacillota</taxon>
        <taxon>Bacilli</taxon>
        <taxon>Bacillales</taxon>
        <taxon>Bacillaceae</taxon>
        <taxon>Salisediminibacterium</taxon>
    </lineage>
</organism>
<dbReference type="SUPFAM" id="SSF51338">
    <property type="entry name" value="Composite domain of metallo-dependent hydrolases"/>
    <property type="match status" value="1"/>
</dbReference>
<evidence type="ECO:0000313" key="11">
    <source>
        <dbReference type="EMBL" id="SES09217.1"/>
    </source>
</evidence>
<evidence type="ECO:0000256" key="5">
    <source>
        <dbReference type="ARBA" id="ARBA00023211"/>
    </source>
</evidence>
<dbReference type="HAMAP" id="MF_01518">
    <property type="entry name" value="Adenine_deamin"/>
    <property type="match status" value="1"/>
</dbReference>
<feature type="domain" description="Amidohydrolase-related" evidence="9">
    <location>
        <begin position="65"/>
        <end position="348"/>
    </location>
</feature>
<dbReference type="InterPro" id="IPR026912">
    <property type="entry name" value="Adenine_deam_C"/>
</dbReference>
<evidence type="ECO:0000259" key="9">
    <source>
        <dbReference type="Pfam" id="PF01979"/>
    </source>
</evidence>
<keyword evidence="12" id="KW-1185">Reference proteome</keyword>
<evidence type="ECO:0000259" key="10">
    <source>
        <dbReference type="Pfam" id="PF13382"/>
    </source>
</evidence>
<dbReference type="Proteomes" id="UP000199318">
    <property type="component" value="Unassembled WGS sequence"/>
</dbReference>
<dbReference type="CDD" id="cd01295">
    <property type="entry name" value="AdeC"/>
    <property type="match status" value="1"/>
</dbReference>
<dbReference type="STRING" id="1464123.SAMN05444126_11467"/>
<proteinExistence type="inferred from homology"/>
<dbReference type="Gene3D" id="3.20.20.140">
    <property type="entry name" value="Metal-dependent hydrolases"/>
    <property type="match status" value="1"/>
</dbReference>
<keyword evidence="4 8" id="KW-0378">Hydrolase</keyword>
<dbReference type="InterPro" id="IPR006680">
    <property type="entry name" value="Amidohydro-rel"/>
</dbReference>
<accession>A0A1H9UJ95</accession>
<dbReference type="Pfam" id="PF13382">
    <property type="entry name" value="Adenine_deam_C"/>
    <property type="match status" value="1"/>
</dbReference>
<dbReference type="PANTHER" id="PTHR11113:SF2">
    <property type="entry name" value="ADENINE DEAMINASE"/>
    <property type="match status" value="1"/>
</dbReference>
<evidence type="ECO:0000256" key="4">
    <source>
        <dbReference type="ARBA" id="ARBA00022801"/>
    </source>
</evidence>
<dbReference type="OrthoDB" id="9775607at2"/>
<dbReference type="Gene3D" id="2.30.40.10">
    <property type="entry name" value="Urease, subunit C, domain 1"/>
    <property type="match status" value="1"/>
</dbReference>
<dbReference type="InterPro" id="IPR032466">
    <property type="entry name" value="Metal_Hydrolase"/>
</dbReference>